<dbReference type="KEGG" id="mes:Meso_3988"/>
<organism evidence="2">
    <name type="scientific">Chelativorans sp. (strain BNC1)</name>
    <dbReference type="NCBI Taxonomy" id="266779"/>
    <lineage>
        <taxon>Bacteria</taxon>
        <taxon>Pseudomonadati</taxon>
        <taxon>Pseudomonadota</taxon>
        <taxon>Alphaproteobacteria</taxon>
        <taxon>Hyphomicrobiales</taxon>
        <taxon>Phyllobacteriaceae</taxon>
        <taxon>Chelativorans</taxon>
    </lineage>
</organism>
<feature type="region of interest" description="Disordered" evidence="1">
    <location>
        <begin position="41"/>
        <end position="65"/>
    </location>
</feature>
<dbReference type="AlphaFoldDB" id="Q11B70"/>
<dbReference type="HOGENOM" id="CLU_105864_3_0_5"/>
<dbReference type="EMBL" id="CP000390">
    <property type="protein sequence ID" value="ABG65355.1"/>
    <property type="molecule type" value="Genomic_DNA"/>
</dbReference>
<evidence type="ECO:0000313" key="2">
    <source>
        <dbReference type="EMBL" id="ABG65355.1"/>
    </source>
</evidence>
<reference evidence="2" key="1">
    <citation type="submission" date="2006-06" db="EMBL/GenBank/DDBJ databases">
        <title>Complete sequence of chromosome of Chelativorans sp. BNC1.</title>
        <authorList>
            <consortium name="US DOE Joint Genome Institute"/>
            <person name="Copeland A."/>
            <person name="Lucas S."/>
            <person name="Lapidus A."/>
            <person name="Barry K."/>
            <person name="Detter J.C."/>
            <person name="Glavina del Rio T."/>
            <person name="Hammon N."/>
            <person name="Israni S."/>
            <person name="Dalin E."/>
            <person name="Tice H."/>
            <person name="Pitluck S."/>
            <person name="Chertkov O."/>
            <person name="Brettin T."/>
            <person name="Bruce D."/>
            <person name="Han C."/>
            <person name="Tapia R."/>
            <person name="Gilna P."/>
            <person name="Schmutz J."/>
            <person name="Larimer F."/>
            <person name="Land M."/>
            <person name="Hauser L."/>
            <person name="Kyrpides N."/>
            <person name="Mikhailova N."/>
            <person name="Richardson P."/>
        </authorList>
    </citation>
    <scope>NUCLEOTIDE SEQUENCE</scope>
    <source>
        <strain evidence="2">BNC1</strain>
    </source>
</reference>
<dbReference type="Pfam" id="PF18856">
    <property type="entry name" value="baeRF_family12"/>
    <property type="match status" value="1"/>
</dbReference>
<dbReference type="eggNOG" id="COG5622">
    <property type="taxonomic scope" value="Bacteria"/>
</dbReference>
<dbReference type="OrthoDB" id="9812459at2"/>
<gene>
    <name evidence="2" type="ordered locus">Meso_3988</name>
</gene>
<dbReference type="InterPro" id="IPR041374">
    <property type="entry name" value="BaeRF_family12"/>
</dbReference>
<proteinExistence type="predicted"/>
<evidence type="ECO:0000256" key="1">
    <source>
        <dbReference type="SAM" id="MobiDB-lite"/>
    </source>
</evidence>
<name>Q11B70_CHESB</name>
<dbReference type="STRING" id="266779.Meso_3988"/>
<protein>
    <submittedName>
        <fullName evidence="2">Protein required for attachment to host cells-like protein</fullName>
    </submittedName>
</protein>
<sequence>MAGIRLEHGIWVLVADGEKALFLHNKGDAEYPNLEVVRELRDENPPTREQGTDQPGRYSDGANVHKSGFAETDWHRIEKERFAEEIAERLYKMAHSGRFEKIVLVAPPLVLGALRKALHKEVDARVTGELSKTLTNHTIFDIEKTLTSGGAPTFPLQGGSRVR</sequence>
<accession>Q11B70</accession>